<comment type="caution">
    <text evidence="1">The sequence shown here is derived from an EMBL/GenBank/DDBJ whole genome shotgun (WGS) entry which is preliminary data.</text>
</comment>
<dbReference type="EMBL" id="VLKN01000001">
    <property type="protein sequence ID" value="TWI05825.1"/>
    <property type="molecule type" value="Genomic_DNA"/>
</dbReference>
<dbReference type="RefSeq" id="WP_144897558.1">
    <property type="nucleotide sequence ID" value="NZ_VLKN01000001.1"/>
</dbReference>
<accession>A0A562LE60</accession>
<evidence type="ECO:0000313" key="1">
    <source>
        <dbReference type="EMBL" id="TWI05825.1"/>
    </source>
</evidence>
<protein>
    <submittedName>
        <fullName evidence="1">Uncharacterized protein</fullName>
    </submittedName>
</protein>
<dbReference type="OrthoDB" id="5986813at2"/>
<name>A0A562LE60_9GAMM</name>
<organism evidence="1 2">
    <name type="scientific">Luteimonas cucumeris</name>
    <dbReference type="NCBI Taxonomy" id="985012"/>
    <lineage>
        <taxon>Bacteria</taxon>
        <taxon>Pseudomonadati</taxon>
        <taxon>Pseudomonadota</taxon>
        <taxon>Gammaproteobacteria</taxon>
        <taxon>Lysobacterales</taxon>
        <taxon>Lysobacteraceae</taxon>
        <taxon>Luteimonas</taxon>
    </lineage>
</organism>
<gene>
    <name evidence="1" type="ORF">IP90_00081</name>
</gene>
<dbReference type="AlphaFoldDB" id="A0A562LE60"/>
<evidence type="ECO:0000313" key="2">
    <source>
        <dbReference type="Proteomes" id="UP000315167"/>
    </source>
</evidence>
<sequence length="88" mass="9758">MDRITEQTLCDLQAQLYVQRIALCALARAHPDPDAVLSAWRATLAEAASDPVVAAHAQRSEFLAERCQAFAEDWTAELVELAVPRQPR</sequence>
<dbReference type="Proteomes" id="UP000315167">
    <property type="component" value="Unassembled WGS sequence"/>
</dbReference>
<reference evidence="1 2" key="1">
    <citation type="journal article" date="2015" name="Stand. Genomic Sci.">
        <title>Genomic Encyclopedia of Bacterial and Archaeal Type Strains, Phase III: the genomes of soil and plant-associated and newly described type strains.</title>
        <authorList>
            <person name="Whitman W.B."/>
            <person name="Woyke T."/>
            <person name="Klenk H.P."/>
            <person name="Zhou Y."/>
            <person name="Lilburn T.G."/>
            <person name="Beck B.J."/>
            <person name="De Vos P."/>
            <person name="Vandamme P."/>
            <person name="Eisen J.A."/>
            <person name="Garrity G."/>
            <person name="Hugenholtz P."/>
            <person name="Kyrpides N.C."/>
        </authorList>
    </citation>
    <scope>NUCLEOTIDE SEQUENCE [LARGE SCALE GENOMIC DNA]</scope>
    <source>
        <strain evidence="1 2">CGMCC 1.10821</strain>
    </source>
</reference>
<keyword evidence="2" id="KW-1185">Reference proteome</keyword>
<proteinExistence type="predicted"/>